<evidence type="ECO:0000313" key="2">
    <source>
        <dbReference type="Proteomes" id="UP000186894"/>
    </source>
</evidence>
<organism evidence="1 2">
    <name type="scientific">Rhizobium oryziradicis</name>
    <dbReference type="NCBI Taxonomy" id="1867956"/>
    <lineage>
        <taxon>Bacteria</taxon>
        <taxon>Pseudomonadati</taxon>
        <taxon>Pseudomonadota</taxon>
        <taxon>Alphaproteobacteria</taxon>
        <taxon>Hyphomicrobiales</taxon>
        <taxon>Rhizobiaceae</taxon>
        <taxon>Rhizobium/Agrobacterium group</taxon>
        <taxon>Rhizobium</taxon>
    </lineage>
</organism>
<dbReference type="STRING" id="1867956.BJF95_04895"/>
<reference evidence="1 2" key="1">
    <citation type="submission" date="2016-09" db="EMBL/GenBank/DDBJ databases">
        <title>Rhizobium oryziradicis sp. nov., isolated from the root of rice.</title>
        <authorList>
            <person name="Zhao J."/>
            <person name="Zhang X."/>
        </authorList>
    </citation>
    <scope>NUCLEOTIDE SEQUENCE [LARGE SCALE GENOMIC DNA]</scope>
    <source>
        <strain evidence="1 2">N19</strain>
    </source>
</reference>
<sequence length="61" mass="7264">MNKHRGFTGAVFFYAKIYQRRLYCLLSLKAFDRKGRRFCTMLSVFVYASAKNRFALFPDKL</sequence>
<dbReference type="AlphaFoldDB" id="A0A1Q8ZS94"/>
<proteinExistence type="predicted"/>
<accession>A0A1Q8ZS94</accession>
<comment type="caution">
    <text evidence="1">The sequence shown here is derived from an EMBL/GenBank/DDBJ whole genome shotgun (WGS) entry which is preliminary data.</text>
</comment>
<dbReference type="Proteomes" id="UP000186894">
    <property type="component" value="Unassembled WGS sequence"/>
</dbReference>
<name>A0A1Q8ZS94_9HYPH</name>
<dbReference type="EMBL" id="MKIM01000026">
    <property type="protein sequence ID" value="OLP44920.1"/>
    <property type="molecule type" value="Genomic_DNA"/>
</dbReference>
<keyword evidence="2" id="KW-1185">Reference proteome</keyword>
<gene>
    <name evidence="1" type="ORF">BJF95_04895</name>
</gene>
<protein>
    <submittedName>
        <fullName evidence="1">Uncharacterized protein</fullName>
    </submittedName>
</protein>
<evidence type="ECO:0000313" key="1">
    <source>
        <dbReference type="EMBL" id="OLP44920.1"/>
    </source>
</evidence>